<feature type="binding site" evidence="4">
    <location>
        <position position="116"/>
    </location>
    <ligand>
        <name>FAD</name>
        <dbReference type="ChEBI" id="CHEBI:57692"/>
    </ligand>
</feature>
<dbReference type="PRINTS" id="PR00411">
    <property type="entry name" value="PNDRDTASEI"/>
</dbReference>
<dbReference type="GO" id="GO:0003955">
    <property type="term" value="F:NAD(P)H dehydrogenase (quinone) activity"/>
    <property type="evidence" value="ECO:0007669"/>
    <property type="project" value="TreeGrafter"/>
</dbReference>
<feature type="binding site" evidence="4">
    <location>
        <begin position="183"/>
        <end position="190"/>
    </location>
    <ligand>
        <name>NAD(+)</name>
        <dbReference type="ChEBI" id="CHEBI:57540"/>
    </ligand>
</feature>
<dbReference type="SUPFAM" id="SSF51905">
    <property type="entry name" value="FAD/NAD(P)-binding domain"/>
    <property type="match status" value="1"/>
</dbReference>
<keyword evidence="3 4" id="KW-0274">FAD</keyword>
<dbReference type="InterPro" id="IPR016156">
    <property type="entry name" value="FAD/NAD-linked_Rdtase_dimer_sf"/>
</dbReference>
<dbReference type="Gene3D" id="3.50.50.60">
    <property type="entry name" value="FAD/NAD(P)-binding domain"/>
    <property type="match status" value="2"/>
</dbReference>
<dbReference type="InterPro" id="IPR036188">
    <property type="entry name" value="FAD/NAD-bd_sf"/>
</dbReference>
<evidence type="ECO:0000256" key="4">
    <source>
        <dbReference type="PIRSR" id="PIRSR000350-3"/>
    </source>
</evidence>
<evidence type="ECO:0000313" key="9">
    <source>
        <dbReference type="Proteomes" id="UP000270343"/>
    </source>
</evidence>
<organism evidence="8 9">
    <name type="scientific">Streptomyces klenkii</name>
    <dbReference type="NCBI Taxonomy" id="1420899"/>
    <lineage>
        <taxon>Bacteria</taxon>
        <taxon>Bacillati</taxon>
        <taxon>Actinomycetota</taxon>
        <taxon>Actinomycetes</taxon>
        <taxon>Kitasatosporales</taxon>
        <taxon>Streptomycetaceae</taxon>
        <taxon>Streptomyces</taxon>
    </lineage>
</organism>
<comment type="caution">
    <text evidence="8">The sequence shown here is derived from an EMBL/GenBank/DDBJ whole genome shotgun (WGS) entry which is preliminary data.</text>
</comment>
<feature type="domain" description="Pyridine nucleotide-disulphide oxidoreductase dimerisation" evidence="6">
    <location>
        <begin position="345"/>
        <end position="452"/>
    </location>
</feature>
<dbReference type="PRINTS" id="PR00368">
    <property type="entry name" value="FADPNR"/>
</dbReference>
<dbReference type="Gene3D" id="3.30.390.30">
    <property type="match status" value="1"/>
</dbReference>
<sequence>MAEQVDVVVIGLGPGGEHVAGRLADAGLSVVGVEAELVGGECPYWGCVPSKMMIRAGNLLAEARRVPGMAGSTGQVVPDWAPVAARIRDEATDDWNDQVAADRLTGKGGRLVRGRGRLTGPRRVAVEGGTGDGSRFEARLGVVLATGSRPQIPPVPGLADVPYWTNRDAVSAKEAPRSLLVLGGGAIGLEVAQVYARFGTHITIVEAMDRLVPGEEPEAGALLAEVLGREGLVLRTGARAAGVRHEGDRFVLALEDGTELTGDQLLVATGRRADLAGLGLESVGLDPGGRALAVDGRMQAAPGLWGVGDVTGHGAFTHVAMYEAEVAIRAILGEPGPHADYRALPRVTFTDPEIGAVGLTEHQAREKGLRVRTGLSRVPSSARGWIHKAGNDGLVKLVEDADRGVLVGATTAGPMGGEVMYGLAVAVQAEVPVETLRHMIFAYPTFHRGIEDALADLHARESMPDGA</sequence>
<dbReference type="PANTHER" id="PTHR43014">
    <property type="entry name" value="MERCURIC REDUCTASE"/>
    <property type="match status" value="1"/>
</dbReference>
<dbReference type="Proteomes" id="UP000270343">
    <property type="component" value="Unassembled WGS sequence"/>
</dbReference>
<feature type="binding site" evidence="4">
    <location>
        <position position="206"/>
    </location>
    <ligand>
        <name>NAD(+)</name>
        <dbReference type="ChEBI" id="CHEBI:57540"/>
    </ligand>
</feature>
<dbReference type="GO" id="GO:0050660">
    <property type="term" value="F:flavin adenine dinucleotide binding"/>
    <property type="evidence" value="ECO:0007669"/>
    <property type="project" value="TreeGrafter"/>
</dbReference>
<keyword evidence="4" id="KW-0520">NAD</keyword>
<feature type="binding site" evidence="4">
    <location>
        <position position="51"/>
    </location>
    <ligand>
        <name>FAD</name>
        <dbReference type="ChEBI" id="CHEBI:57692"/>
    </ligand>
</feature>
<dbReference type="InterPro" id="IPR004099">
    <property type="entry name" value="Pyr_nucl-diS_OxRdtase_dimer"/>
</dbReference>
<evidence type="ECO:0000313" key="8">
    <source>
        <dbReference type="EMBL" id="RKN64481.1"/>
    </source>
</evidence>
<feature type="domain" description="FAD/NAD(P)-binding" evidence="7">
    <location>
        <begin position="6"/>
        <end position="324"/>
    </location>
</feature>
<evidence type="ECO:0000256" key="1">
    <source>
        <dbReference type="ARBA" id="ARBA00007532"/>
    </source>
</evidence>
<comment type="similarity">
    <text evidence="1">Belongs to the class-I pyridine nucleotide-disulfide oxidoreductase family.</text>
</comment>
<evidence type="ECO:0000256" key="2">
    <source>
        <dbReference type="ARBA" id="ARBA00022630"/>
    </source>
</evidence>
<dbReference type="PIRSF" id="PIRSF000350">
    <property type="entry name" value="Mercury_reductase_MerA"/>
    <property type="match status" value="1"/>
</dbReference>
<reference evidence="8 9" key="1">
    <citation type="journal article" date="2015" name="Antonie Van Leeuwenhoek">
        <title>Streptomyces klenkii sp. nov., isolated from deep marine sediment.</title>
        <authorList>
            <person name="Veyisoglu A."/>
            <person name="Sahin N."/>
        </authorList>
    </citation>
    <scope>NUCLEOTIDE SEQUENCE [LARGE SCALE GENOMIC DNA]</scope>
    <source>
        <strain evidence="8 9">KCTC 29202</strain>
    </source>
</reference>
<feature type="binding site" evidence="4">
    <location>
        <position position="270"/>
    </location>
    <ligand>
        <name>NAD(+)</name>
        <dbReference type="ChEBI" id="CHEBI:57540"/>
    </ligand>
</feature>
<accession>A0A3B0AW67</accession>
<evidence type="ECO:0000256" key="5">
    <source>
        <dbReference type="PIRSR" id="PIRSR000350-4"/>
    </source>
</evidence>
<dbReference type="Pfam" id="PF07992">
    <property type="entry name" value="Pyr_redox_2"/>
    <property type="match status" value="1"/>
</dbReference>
<evidence type="ECO:0000256" key="3">
    <source>
        <dbReference type="ARBA" id="ARBA00022827"/>
    </source>
</evidence>
<dbReference type="Pfam" id="PF02852">
    <property type="entry name" value="Pyr_redox_dim"/>
    <property type="match status" value="1"/>
</dbReference>
<dbReference type="PANTHER" id="PTHR43014:SF2">
    <property type="entry name" value="MERCURIC REDUCTASE"/>
    <property type="match status" value="1"/>
</dbReference>
<comment type="cofactor">
    <cofactor evidence="4">
        <name>FAD</name>
        <dbReference type="ChEBI" id="CHEBI:57692"/>
    </cofactor>
    <text evidence="4">Binds 1 FAD per subunit.</text>
</comment>
<dbReference type="InterPro" id="IPR023753">
    <property type="entry name" value="FAD/NAD-binding_dom"/>
</dbReference>
<evidence type="ECO:0000259" key="6">
    <source>
        <dbReference type="Pfam" id="PF02852"/>
    </source>
</evidence>
<keyword evidence="9" id="KW-1185">Reference proteome</keyword>
<gene>
    <name evidence="8" type="ORF">D7231_28000</name>
</gene>
<dbReference type="SUPFAM" id="SSF55424">
    <property type="entry name" value="FAD/NAD-linked reductases, dimerisation (C-terminal) domain"/>
    <property type="match status" value="1"/>
</dbReference>
<dbReference type="EMBL" id="RBAM01000014">
    <property type="protein sequence ID" value="RKN64481.1"/>
    <property type="molecule type" value="Genomic_DNA"/>
</dbReference>
<feature type="binding site" evidence="4">
    <location>
        <position position="309"/>
    </location>
    <ligand>
        <name>FAD</name>
        <dbReference type="ChEBI" id="CHEBI:57692"/>
    </ligand>
</feature>
<dbReference type="AlphaFoldDB" id="A0A3B0AW67"/>
<name>A0A3B0AW67_9ACTN</name>
<feature type="disulfide bond" description="Redox-active" evidence="5">
    <location>
        <begin position="42"/>
        <end position="47"/>
    </location>
</feature>
<dbReference type="InterPro" id="IPR001100">
    <property type="entry name" value="Pyr_nuc-diS_OxRdtase"/>
</dbReference>
<keyword evidence="2" id="KW-0285">Flavoprotein</keyword>
<protein>
    <submittedName>
        <fullName evidence="8">NAD(P)/FAD-dependent oxidoreductase</fullName>
    </submittedName>
</protein>
<dbReference type="RefSeq" id="WP_120758351.1">
    <property type="nucleotide sequence ID" value="NZ_JBFADQ010000029.1"/>
</dbReference>
<feature type="binding site" evidence="4">
    <location>
        <begin position="146"/>
        <end position="148"/>
    </location>
    <ligand>
        <name>FAD</name>
        <dbReference type="ChEBI" id="CHEBI:57692"/>
    </ligand>
</feature>
<keyword evidence="4" id="KW-0547">Nucleotide-binding</keyword>
<evidence type="ECO:0000259" key="7">
    <source>
        <dbReference type="Pfam" id="PF07992"/>
    </source>
</evidence>
<proteinExistence type="inferred from homology"/>
<dbReference type="OrthoDB" id="9800167at2"/>